<dbReference type="OrthoDB" id="4629915at2"/>
<dbReference type="SUPFAM" id="SSF55781">
    <property type="entry name" value="GAF domain-like"/>
    <property type="match status" value="1"/>
</dbReference>
<dbReference type="SMART" id="SM01012">
    <property type="entry name" value="ANTAR"/>
    <property type="match status" value="1"/>
</dbReference>
<dbReference type="Pfam" id="PF13185">
    <property type="entry name" value="GAF_2"/>
    <property type="match status" value="1"/>
</dbReference>
<dbReference type="SUPFAM" id="SSF52172">
    <property type="entry name" value="CheY-like"/>
    <property type="match status" value="1"/>
</dbReference>
<dbReference type="Proteomes" id="UP000460272">
    <property type="component" value="Unassembled WGS sequence"/>
</dbReference>
<dbReference type="InterPro" id="IPR003018">
    <property type="entry name" value="GAF"/>
</dbReference>
<keyword evidence="4" id="KW-0804">Transcription</keyword>
<evidence type="ECO:0000313" key="6">
    <source>
        <dbReference type="EMBL" id="TVZ00688.1"/>
    </source>
</evidence>
<dbReference type="EMBL" id="RPFW01000008">
    <property type="protein sequence ID" value="TVZ00688.1"/>
    <property type="molecule type" value="Genomic_DNA"/>
</dbReference>
<evidence type="ECO:0000256" key="1">
    <source>
        <dbReference type="ARBA" id="ARBA00022679"/>
    </source>
</evidence>
<feature type="domain" description="ANTAR" evidence="5">
    <location>
        <begin position="165"/>
        <end position="226"/>
    </location>
</feature>
<dbReference type="Gene3D" id="1.10.10.10">
    <property type="entry name" value="Winged helix-like DNA-binding domain superfamily/Winged helix DNA-binding domain"/>
    <property type="match status" value="1"/>
</dbReference>
<dbReference type="InterPro" id="IPR005561">
    <property type="entry name" value="ANTAR"/>
</dbReference>
<proteinExistence type="predicted"/>
<dbReference type="Pfam" id="PF03861">
    <property type="entry name" value="ANTAR"/>
    <property type="match status" value="1"/>
</dbReference>
<dbReference type="InterPro" id="IPR012074">
    <property type="entry name" value="GAF_ANTAR"/>
</dbReference>
<keyword evidence="2" id="KW-0418">Kinase</keyword>
<keyword evidence="1" id="KW-0808">Transferase</keyword>
<evidence type="ECO:0000259" key="5">
    <source>
        <dbReference type="PROSITE" id="PS50921"/>
    </source>
</evidence>
<evidence type="ECO:0000313" key="7">
    <source>
        <dbReference type="Proteomes" id="UP000460272"/>
    </source>
</evidence>
<dbReference type="InterPro" id="IPR011006">
    <property type="entry name" value="CheY-like_superfamily"/>
</dbReference>
<sequence>MSSEVQDDLAGLQNALLNTDSVEQFLHELAVLAARAVGDGMSCGLALRQRGRPTPVSACTDPLASEADRLQTQAGDGPALRALRDIRPQHVHDTATENRWPRFCRQAASLGVRSCYALPLVTGGEVAGALVLYGRRPGAFGPEEIRRAERFARNAAGALILALRLAACTDQNDQLRSSIVSRAVIDQALGVIMATQRCPQDKAFALLRGVSQNTNVKLRDLAASIVSNVTGEPPRPTAPFEDG</sequence>
<name>A0A6P2BPB8_9ACTN</name>
<dbReference type="AlphaFoldDB" id="A0A6P2BPB8"/>
<dbReference type="Gene3D" id="3.30.450.40">
    <property type="match status" value="1"/>
</dbReference>
<dbReference type="SMART" id="SM00065">
    <property type="entry name" value="GAF"/>
    <property type="match status" value="1"/>
</dbReference>
<dbReference type="GO" id="GO:0003723">
    <property type="term" value="F:RNA binding"/>
    <property type="evidence" value="ECO:0007669"/>
    <property type="project" value="InterPro"/>
</dbReference>
<dbReference type="InterPro" id="IPR036388">
    <property type="entry name" value="WH-like_DNA-bd_sf"/>
</dbReference>
<dbReference type="PROSITE" id="PS50921">
    <property type="entry name" value="ANTAR"/>
    <property type="match status" value="1"/>
</dbReference>
<dbReference type="InterPro" id="IPR029016">
    <property type="entry name" value="GAF-like_dom_sf"/>
</dbReference>
<gene>
    <name evidence="6" type="ORF">EAS64_35590</name>
</gene>
<reference evidence="6 7" key="1">
    <citation type="submission" date="2018-11" db="EMBL/GenBank/DDBJ databases">
        <title>Trebonia kvetii gen.nov., sp.nov., a novel acidophilic actinobacterium, and proposal of the new actinobacterial family Treboniaceae fam. nov.</title>
        <authorList>
            <person name="Rapoport D."/>
            <person name="Sagova-Mareckova M."/>
            <person name="Sedlacek I."/>
            <person name="Provaznik J."/>
            <person name="Kralova S."/>
            <person name="Pavlinic D."/>
            <person name="Benes V."/>
            <person name="Kopecky J."/>
        </authorList>
    </citation>
    <scope>NUCLEOTIDE SEQUENCE [LARGE SCALE GENOMIC DNA]</scope>
    <source>
        <strain evidence="6 7">15Tr583</strain>
    </source>
</reference>
<dbReference type="PIRSF" id="PIRSF036625">
    <property type="entry name" value="GAF_ANTAR"/>
    <property type="match status" value="1"/>
</dbReference>
<keyword evidence="3" id="KW-0805">Transcription regulation</keyword>
<comment type="caution">
    <text evidence="6">The sequence shown here is derived from an EMBL/GenBank/DDBJ whole genome shotgun (WGS) entry which is preliminary data.</text>
</comment>
<evidence type="ECO:0000256" key="3">
    <source>
        <dbReference type="ARBA" id="ARBA00023015"/>
    </source>
</evidence>
<evidence type="ECO:0000256" key="4">
    <source>
        <dbReference type="ARBA" id="ARBA00023163"/>
    </source>
</evidence>
<dbReference type="RefSeq" id="WP_145860341.1">
    <property type="nucleotide sequence ID" value="NZ_RPFW01000008.1"/>
</dbReference>
<keyword evidence="7" id="KW-1185">Reference proteome</keyword>
<evidence type="ECO:0000256" key="2">
    <source>
        <dbReference type="ARBA" id="ARBA00022777"/>
    </source>
</evidence>
<organism evidence="6 7">
    <name type="scientific">Trebonia kvetii</name>
    <dbReference type="NCBI Taxonomy" id="2480626"/>
    <lineage>
        <taxon>Bacteria</taxon>
        <taxon>Bacillati</taxon>
        <taxon>Actinomycetota</taxon>
        <taxon>Actinomycetes</taxon>
        <taxon>Streptosporangiales</taxon>
        <taxon>Treboniaceae</taxon>
        <taxon>Trebonia</taxon>
    </lineage>
</organism>
<accession>A0A6P2BPB8</accession>
<dbReference type="GO" id="GO:0016301">
    <property type="term" value="F:kinase activity"/>
    <property type="evidence" value="ECO:0007669"/>
    <property type="project" value="UniProtKB-KW"/>
</dbReference>
<protein>
    <submittedName>
        <fullName evidence="6">ANTAR domain-containing protein</fullName>
    </submittedName>
</protein>